<dbReference type="Pfam" id="PF04570">
    <property type="entry name" value="zf-FLZ"/>
    <property type="match status" value="1"/>
</dbReference>
<reference evidence="7" key="1">
    <citation type="submission" date="2021-08" db="EMBL/GenBank/DDBJ databases">
        <title>WGS assembly of Ceratopteris richardii.</title>
        <authorList>
            <person name="Marchant D.B."/>
            <person name="Chen G."/>
            <person name="Jenkins J."/>
            <person name="Shu S."/>
            <person name="Leebens-Mack J."/>
            <person name="Grimwood J."/>
            <person name="Schmutz J."/>
            <person name="Soltis P."/>
            <person name="Soltis D."/>
            <person name="Chen Z.-H."/>
        </authorList>
    </citation>
    <scope>NUCLEOTIDE SEQUENCE</scope>
    <source>
        <strain evidence="7">Whitten #5841</strain>
        <tissue evidence="7">Leaf</tissue>
    </source>
</reference>
<dbReference type="GO" id="GO:0005737">
    <property type="term" value="C:cytoplasm"/>
    <property type="evidence" value="ECO:0007669"/>
    <property type="project" value="UniProtKB-SubCell"/>
</dbReference>
<evidence type="ECO:0000256" key="5">
    <source>
        <dbReference type="PROSITE-ProRule" id="PRU01131"/>
    </source>
</evidence>
<keyword evidence="4" id="KW-0479">Metal-binding</keyword>
<gene>
    <name evidence="7" type="ORF">KP509_02G110900</name>
</gene>
<dbReference type="Proteomes" id="UP000825935">
    <property type="component" value="Chromosome 2"/>
</dbReference>
<dbReference type="AlphaFoldDB" id="A0A8T2V9Q1"/>
<comment type="caution">
    <text evidence="7">The sequence shown here is derived from an EMBL/GenBank/DDBJ whole genome shotgun (WGS) entry which is preliminary data.</text>
</comment>
<dbReference type="PANTHER" id="PTHR33059:SF4">
    <property type="entry name" value="FCS-LIKE ZINC FINGER 5"/>
    <property type="match status" value="1"/>
</dbReference>
<feature type="domain" description="FLZ-type" evidence="6">
    <location>
        <begin position="327"/>
        <end position="371"/>
    </location>
</feature>
<dbReference type="EMBL" id="CM035407">
    <property type="protein sequence ID" value="KAH7445177.1"/>
    <property type="molecule type" value="Genomic_DNA"/>
</dbReference>
<dbReference type="GO" id="GO:0046872">
    <property type="term" value="F:metal ion binding"/>
    <property type="evidence" value="ECO:0007669"/>
    <property type="project" value="UniProtKB-KW"/>
</dbReference>
<evidence type="ECO:0000259" key="6">
    <source>
        <dbReference type="PROSITE" id="PS51795"/>
    </source>
</evidence>
<evidence type="ECO:0000256" key="1">
    <source>
        <dbReference type="ARBA" id="ARBA00004496"/>
    </source>
</evidence>
<comment type="similarity">
    <text evidence="2">Belongs to the FLZ family.</text>
</comment>
<evidence type="ECO:0000256" key="3">
    <source>
        <dbReference type="ARBA" id="ARBA00022490"/>
    </source>
</evidence>
<sequence length="379" mass="41703">MLSKKPSLPRIPTCRSLVVPDWDRDSSMYDNNEQVISDVPVSAFPSPSKIVFGFTVEDEKQTISDGYSVGVAYDKESPAGSCISPPSVLQSSAALSANGNQQNVTRFTRSGLRNLFACEGENDEKFGLMIPVREKSEAFIRDLDSSLSSGTDTTMHAFGPMEADRLPSCKQRGLFVDIKEDVPQDADIFPCGTRKLVPPVEGLKVNLVNDDTSDSVVGEMNYKRCLITSDTLIGDKIAWPVSKDGSTHDTVSPIITHNKDFLNTFCNIGLTQASGCRNGGCPRPYNASPNKRMYRQSNMDAKSGSACSIFSASDPIPHHIHLKSSPAFLEQCCFCGRSLHLGKDVYMYRGDQSFCSVECRYQRISFDARKAKWGRICVI</sequence>
<evidence type="ECO:0000256" key="4">
    <source>
        <dbReference type="ARBA" id="ARBA00022723"/>
    </source>
</evidence>
<dbReference type="PANTHER" id="PTHR33059">
    <property type="entry name" value="FCS-LIKE ZINC FINGER 5"/>
    <property type="match status" value="1"/>
</dbReference>
<feature type="zinc finger region" description="FLZ-type" evidence="5">
    <location>
        <begin position="327"/>
        <end position="371"/>
    </location>
</feature>
<comment type="subcellular location">
    <subcellularLocation>
        <location evidence="1">Cytoplasm</location>
    </subcellularLocation>
</comment>
<name>A0A8T2V9Q1_CERRI</name>
<keyword evidence="3" id="KW-0963">Cytoplasm</keyword>
<dbReference type="InterPro" id="IPR007650">
    <property type="entry name" value="Zf-FLZ_dom"/>
</dbReference>
<proteinExistence type="inferred from homology"/>
<keyword evidence="8" id="KW-1185">Reference proteome</keyword>
<accession>A0A8T2V9Q1</accession>
<organism evidence="7 8">
    <name type="scientific">Ceratopteris richardii</name>
    <name type="common">Triangle waterfern</name>
    <dbReference type="NCBI Taxonomy" id="49495"/>
    <lineage>
        <taxon>Eukaryota</taxon>
        <taxon>Viridiplantae</taxon>
        <taxon>Streptophyta</taxon>
        <taxon>Embryophyta</taxon>
        <taxon>Tracheophyta</taxon>
        <taxon>Polypodiopsida</taxon>
        <taxon>Polypodiidae</taxon>
        <taxon>Polypodiales</taxon>
        <taxon>Pteridineae</taxon>
        <taxon>Pteridaceae</taxon>
        <taxon>Parkerioideae</taxon>
        <taxon>Ceratopteris</taxon>
    </lineage>
</organism>
<evidence type="ECO:0000313" key="7">
    <source>
        <dbReference type="EMBL" id="KAH7445177.1"/>
    </source>
</evidence>
<protein>
    <recommendedName>
        <fullName evidence="6">FLZ-type domain-containing protein</fullName>
    </recommendedName>
</protein>
<evidence type="ECO:0000313" key="8">
    <source>
        <dbReference type="Proteomes" id="UP000825935"/>
    </source>
</evidence>
<dbReference type="PROSITE" id="PS51795">
    <property type="entry name" value="ZF_FLZ"/>
    <property type="match status" value="1"/>
</dbReference>
<dbReference type="OrthoDB" id="1932717at2759"/>
<evidence type="ECO:0000256" key="2">
    <source>
        <dbReference type="ARBA" id="ARBA00009374"/>
    </source>
</evidence>